<evidence type="ECO:0000313" key="2">
    <source>
        <dbReference type="Proteomes" id="UP000827976"/>
    </source>
</evidence>
<keyword evidence="2" id="KW-1185">Reference proteome</keyword>
<protein>
    <submittedName>
        <fullName evidence="1">Essential protein Yae1 N-terminal protein</fullName>
    </submittedName>
</protein>
<sequence length="237" mass="26015">MPIISSGLGIMEGAGPEQLQPFTGSVEHPNAETSFSPAIPPDQSNAHADDGSDDLWWEDENEGSDDGFSHASILNREWQRRHKQFHTMGYRDGIAAGKEASAQEGFNEGFKQSVHIGYNWGLVRGIASTLSSLSDNLKGKLVGDPEKRESFQNLYSSVQKVSTNDALKMFHDSIKHSGSTQSIDLVEDFQQLTVTGEGIRNEQLDTHFKKLMLLISECPEIKVTAEIGHEMVGQPSG</sequence>
<name>A0ACB7VXF2_DIOAL</name>
<evidence type="ECO:0000313" key="1">
    <source>
        <dbReference type="EMBL" id="KAH7679332.1"/>
    </source>
</evidence>
<dbReference type="Proteomes" id="UP000827976">
    <property type="component" value="Chromosome 6"/>
</dbReference>
<comment type="caution">
    <text evidence="1">The sequence shown here is derived from an EMBL/GenBank/DDBJ whole genome shotgun (WGS) entry which is preliminary data.</text>
</comment>
<accession>A0ACB7VXF2</accession>
<dbReference type="EMBL" id="CM037016">
    <property type="protein sequence ID" value="KAH7679332.1"/>
    <property type="molecule type" value="Genomic_DNA"/>
</dbReference>
<proteinExistence type="predicted"/>
<organism evidence="1 2">
    <name type="scientific">Dioscorea alata</name>
    <name type="common">Purple yam</name>
    <dbReference type="NCBI Taxonomy" id="55571"/>
    <lineage>
        <taxon>Eukaryota</taxon>
        <taxon>Viridiplantae</taxon>
        <taxon>Streptophyta</taxon>
        <taxon>Embryophyta</taxon>
        <taxon>Tracheophyta</taxon>
        <taxon>Spermatophyta</taxon>
        <taxon>Magnoliopsida</taxon>
        <taxon>Liliopsida</taxon>
        <taxon>Dioscoreales</taxon>
        <taxon>Dioscoreaceae</taxon>
        <taxon>Dioscorea</taxon>
    </lineage>
</organism>
<reference evidence="2" key="1">
    <citation type="journal article" date="2022" name="Nat. Commun.">
        <title>Chromosome evolution and the genetic basis of agronomically important traits in greater yam.</title>
        <authorList>
            <person name="Bredeson J.V."/>
            <person name="Lyons J.B."/>
            <person name="Oniyinde I.O."/>
            <person name="Okereke N.R."/>
            <person name="Kolade O."/>
            <person name="Nnabue I."/>
            <person name="Nwadili C.O."/>
            <person name="Hribova E."/>
            <person name="Parker M."/>
            <person name="Nwogha J."/>
            <person name="Shu S."/>
            <person name="Carlson J."/>
            <person name="Kariba R."/>
            <person name="Muthemba S."/>
            <person name="Knop K."/>
            <person name="Barton G.J."/>
            <person name="Sherwood A.V."/>
            <person name="Lopez-Montes A."/>
            <person name="Asiedu R."/>
            <person name="Jamnadass R."/>
            <person name="Muchugi A."/>
            <person name="Goodstein D."/>
            <person name="Egesi C.N."/>
            <person name="Featherston J."/>
            <person name="Asfaw A."/>
            <person name="Simpson G.G."/>
            <person name="Dolezel J."/>
            <person name="Hendre P.S."/>
            <person name="Van Deynze A."/>
            <person name="Kumar P.L."/>
            <person name="Obidiegwu J.E."/>
            <person name="Bhattacharjee R."/>
            <person name="Rokhsar D.S."/>
        </authorList>
    </citation>
    <scope>NUCLEOTIDE SEQUENCE [LARGE SCALE GENOMIC DNA]</scope>
    <source>
        <strain evidence="2">cv. TDa95/00328</strain>
    </source>
</reference>
<gene>
    <name evidence="1" type="ORF">IHE45_06G051300</name>
</gene>